<dbReference type="Gene3D" id="3.50.50.60">
    <property type="entry name" value="FAD/NAD(P)-binding domain"/>
    <property type="match status" value="2"/>
</dbReference>
<keyword evidence="1 3" id="KW-0560">Oxidoreductase</keyword>
<dbReference type="SUPFAM" id="SSF54373">
    <property type="entry name" value="FAD-linked reductases, C-terminal domain"/>
    <property type="match status" value="1"/>
</dbReference>
<dbReference type="HOGENOM" id="CLU_007884_9_2_4"/>
<dbReference type="RefSeq" id="WP_011795063.1">
    <property type="nucleotide sequence ID" value="NC_008752.1"/>
</dbReference>
<dbReference type="InterPro" id="IPR036188">
    <property type="entry name" value="FAD/NAD-bd_sf"/>
</dbReference>
<evidence type="ECO:0000313" key="4">
    <source>
        <dbReference type="Proteomes" id="UP000002596"/>
    </source>
</evidence>
<organism evidence="3 4">
    <name type="scientific">Paracidovorax citrulli (strain AAC00-1)</name>
    <name type="common">Acidovorax citrulli</name>
    <dbReference type="NCBI Taxonomy" id="397945"/>
    <lineage>
        <taxon>Bacteria</taxon>
        <taxon>Pseudomonadati</taxon>
        <taxon>Pseudomonadota</taxon>
        <taxon>Betaproteobacteria</taxon>
        <taxon>Burkholderiales</taxon>
        <taxon>Comamonadaceae</taxon>
        <taxon>Paracidovorax</taxon>
    </lineage>
</organism>
<reference evidence="3 4" key="1">
    <citation type="submission" date="2006-12" db="EMBL/GenBank/DDBJ databases">
        <title>Complete sequence of Acidovorax avenae subsp. citrulli AAC00-1.</title>
        <authorList>
            <consortium name="US DOE Joint Genome Institute"/>
            <person name="Copeland A."/>
            <person name="Lucas S."/>
            <person name="Lapidus A."/>
            <person name="Barry K."/>
            <person name="Detter J.C."/>
            <person name="Glavina del Rio T."/>
            <person name="Dalin E."/>
            <person name="Tice H."/>
            <person name="Pitluck S."/>
            <person name="Kiss H."/>
            <person name="Brettin T."/>
            <person name="Bruce D."/>
            <person name="Han C."/>
            <person name="Tapia R."/>
            <person name="Gilna P."/>
            <person name="Schmutz J."/>
            <person name="Larimer F."/>
            <person name="Land M."/>
            <person name="Hauser L."/>
            <person name="Kyrpides N."/>
            <person name="Kim E."/>
            <person name="Stahl D."/>
            <person name="Richardson P."/>
        </authorList>
    </citation>
    <scope>NUCLEOTIDE SEQUENCE [LARGE SCALE GENOMIC DNA]</scope>
    <source>
        <strain evidence="3 4">AAC00-1</strain>
    </source>
</reference>
<accession>A1TNI2</accession>
<dbReference type="Proteomes" id="UP000002596">
    <property type="component" value="Chromosome"/>
</dbReference>
<dbReference type="Pfam" id="PF01266">
    <property type="entry name" value="DAO"/>
    <property type="match status" value="1"/>
</dbReference>
<dbReference type="PANTHER" id="PTHR13847">
    <property type="entry name" value="SARCOSINE DEHYDROGENASE-RELATED"/>
    <property type="match status" value="1"/>
</dbReference>
<gene>
    <name evidence="3" type="ordered locus">Aave_1936</name>
</gene>
<dbReference type="GO" id="GO:0016491">
    <property type="term" value="F:oxidoreductase activity"/>
    <property type="evidence" value="ECO:0007669"/>
    <property type="project" value="UniProtKB-KW"/>
</dbReference>
<sequence>MGMDRHACILGAGIAGLATAYALQRQGWQVTVIDQGPVGGGASGGNGAQLSYSYVQPLADASVWGQLPKLLFSPDSPLKLRPQWSLHQWRWGAAFLAACNDTTSRSTTGALLALAARSRVAFEGLLEREGIACDFTRTGKLVVYRSPESLAAAERQMALQRAWGCEQESVSAARCVELEPALAHGTDRIAGAIYTPSECAADCRKVCEGLQALLAARGVRFVLDAQLRGFDRRADGRIAAVQLRRAGSMEDVRMEADHFVLALGSASAAWAARLGMRLPVYPLKGYSLTLDAPADAAWAPHVNVTDAARKVVFARLGDRLRVAGMAELVGDDRSIPQDRIDRLRQAVVEVFGHDPGADAPLRPWTGMRPATPTGLPMVGRQPGGPANGWLHTGHGALGFTLSFGTAEQLAEAMAQAPQATAVPGAVHAA</sequence>
<dbReference type="AlphaFoldDB" id="A1TNI2"/>
<dbReference type="InterPro" id="IPR006076">
    <property type="entry name" value="FAD-dep_OxRdtase"/>
</dbReference>
<name>A1TNI2_PARC0</name>
<evidence type="ECO:0000313" key="3">
    <source>
        <dbReference type="EMBL" id="ABM32520.1"/>
    </source>
</evidence>
<dbReference type="EC" id="1.4.99.1" evidence="3"/>
<feature type="domain" description="FAD dependent oxidoreductase" evidence="2">
    <location>
        <begin position="7"/>
        <end position="411"/>
    </location>
</feature>
<dbReference type="SUPFAM" id="SSF51905">
    <property type="entry name" value="FAD/NAD(P)-binding domain"/>
    <property type="match status" value="1"/>
</dbReference>
<dbReference type="KEGG" id="aav:Aave_1936"/>
<dbReference type="Gene3D" id="3.30.9.10">
    <property type="entry name" value="D-Amino Acid Oxidase, subunit A, domain 2"/>
    <property type="match status" value="1"/>
</dbReference>
<evidence type="ECO:0000259" key="2">
    <source>
        <dbReference type="Pfam" id="PF01266"/>
    </source>
</evidence>
<dbReference type="GO" id="GO:0005737">
    <property type="term" value="C:cytoplasm"/>
    <property type="evidence" value="ECO:0007669"/>
    <property type="project" value="TreeGrafter"/>
</dbReference>
<dbReference type="eggNOG" id="COG0665">
    <property type="taxonomic scope" value="Bacteria"/>
</dbReference>
<dbReference type="EMBL" id="CP000512">
    <property type="protein sequence ID" value="ABM32520.1"/>
    <property type="molecule type" value="Genomic_DNA"/>
</dbReference>
<dbReference type="PANTHER" id="PTHR13847:SF289">
    <property type="entry name" value="GLYCINE OXIDASE"/>
    <property type="match status" value="1"/>
</dbReference>
<dbReference type="STRING" id="397945.Aave_1936"/>
<protein>
    <submittedName>
        <fullName evidence="3">D-amino-acid dehydrogenase</fullName>
        <ecNumber evidence="3">1.4.99.1</ecNumber>
    </submittedName>
</protein>
<evidence type="ECO:0000256" key="1">
    <source>
        <dbReference type="ARBA" id="ARBA00023002"/>
    </source>
</evidence>
<proteinExistence type="predicted"/>